<comment type="caution">
    <text evidence="2">The sequence shown here is derived from an EMBL/GenBank/DDBJ whole genome shotgun (WGS) entry which is preliminary data.</text>
</comment>
<feature type="compositionally biased region" description="Basic residues" evidence="1">
    <location>
        <begin position="1"/>
        <end position="21"/>
    </location>
</feature>
<gene>
    <name evidence="2" type="ORF">CXQ85_003350</name>
</gene>
<reference evidence="2 3" key="1">
    <citation type="submission" date="2017-12" db="EMBL/GenBank/DDBJ databases">
        <title>Genome Sequence of a Multidrug-Resistant Candida haemulonii Isolate from a Patient with Chronic Leg Ulcers in Israel.</title>
        <authorList>
            <person name="Chow N.A."/>
            <person name="Gade L."/>
            <person name="Batra D."/>
            <person name="Rowe L.A."/>
            <person name="Ben-Ami R."/>
            <person name="Loparev V.N."/>
            <person name="Litvintseva A.P."/>
        </authorList>
    </citation>
    <scope>NUCLEOTIDE SEQUENCE [LARGE SCALE GENOMIC DNA]</scope>
    <source>
        <strain evidence="2 3">B11899</strain>
    </source>
</reference>
<name>A0A2V1AP74_9ASCO</name>
<evidence type="ECO:0000256" key="1">
    <source>
        <dbReference type="SAM" id="MobiDB-lite"/>
    </source>
</evidence>
<dbReference type="Proteomes" id="UP000244309">
    <property type="component" value="Unassembled WGS sequence"/>
</dbReference>
<feature type="compositionally biased region" description="Polar residues" evidence="1">
    <location>
        <begin position="93"/>
        <end position="105"/>
    </location>
</feature>
<dbReference type="EMBL" id="PKFO01000002">
    <property type="protein sequence ID" value="PVH19504.1"/>
    <property type="molecule type" value="Genomic_DNA"/>
</dbReference>
<feature type="compositionally biased region" description="Acidic residues" evidence="1">
    <location>
        <begin position="128"/>
        <end position="137"/>
    </location>
</feature>
<sequence>MVLHKSKWDRKAKNKYMKKHGIQQPVEPKPVKTKWSAKKSSNTPRVLHFDEDDSDWDSEDEALLDHFYPQLGETQLPVESKMAIKRQIVQALMSHQQNQEDSQQPEPREFNEEDGIYLGTRHEKPEEIPEEGEAEIDEEAAKYLMPSDQLETKIAEYLSSDIKPQKNRKLLKNKMSDNLLDEYGIDSYSSTVKDTDYSQVDDKQVWKDFDKFTSDDLHGFRIGGKPDTSRKEHIRELTEEEKKQHSNRAEKLESAKLHEQIKKKFGASESQARKIIEINNINENDERAMEVLSKKLAQTGPEDVNTLDDDLETLLGASATTKKEYKPIEDHDLDSLLEQLDASKIEQEAPKARGQISKKDEDFLDELLG</sequence>
<organism evidence="2 3">
    <name type="scientific">Candidozyma haemuli</name>
    <dbReference type="NCBI Taxonomy" id="45357"/>
    <lineage>
        <taxon>Eukaryota</taxon>
        <taxon>Fungi</taxon>
        <taxon>Dikarya</taxon>
        <taxon>Ascomycota</taxon>
        <taxon>Saccharomycotina</taxon>
        <taxon>Pichiomycetes</taxon>
        <taxon>Metschnikowiaceae</taxon>
        <taxon>Candidozyma</taxon>
    </lineage>
</organism>
<dbReference type="AlphaFoldDB" id="A0A2V1AP74"/>
<feature type="region of interest" description="Disordered" evidence="1">
    <location>
        <begin position="218"/>
        <end position="255"/>
    </location>
</feature>
<evidence type="ECO:0000313" key="3">
    <source>
        <dbReference type="Proteomes" id="UP000244309"/>
    </source>
</evidence>
<dbReference type="VEuPathDB" id="FungiDB:CXQ85_003350"/>
<feature type="compositionally biased region" description="Basic and acidic residues" evidence="1">
    <location>
        <begin position="227"/>
        <end position="255"/>
    </location>
</feature>
<protein>
    <submittedName>
        <fullName evidence="2">Uncharacterized protein</fullName>
    </submittedName>
</protein>
<evidence type="ECO:0000313" key="2">
    <source>
        <dbReference type="EMBL" id="PVH19504.1"/>
    </source>
</evidence>
<dbReference type="RefSeq" id="XP_025340444.1">
    <property type="nucleotide sequence ID" value="XM_025486996.1"/>
</dbReference>
<keyword evidence="3" id="KW-1185">Reference proteome</keyword>
<feature type="region of interest" description="Disordered" evidence="1">
    <location>
        <begin position="1"/>
        <end position="56"/>
    </location>
</feature>
<feature type="region of interest" description="Disordered" evidence="1">
    <location>
        <begin position="92"/>
        <end position="137"/>
    </location>
</feature>
<dbReference type="OrthoDB" id="4090091at2759"/>
<proteinExistence type="predicted"/>
<accession>A0A2V1AP74</accession>
<dbReference type="GeneID" id="37008681"/>